<sequence>MQAEATAPIAREQNHCAVGCQSFYLYRSRQIAGSANALLGGDVNLKQLQYFVTISEACSFTHAAEQLGVAQPALGQQMRKLEDELGVKLLRRHSRGVDTTEAGVLMLEHARGILAQVDAASASLRDFTSRPRGRINLGLTTMMSGMLAGPLIRRAADELPGVQLCLVEEMSSMLMEWVAEERVQIALAFNVASVPGLRWEPVLQESLYFVESAEMGKTNGGTIRFAEVAAHRLVVPASPHSIRALIEEKSREAEVTLDIAYEVHAVSTVRDLVSQHMAATVMPYGAARQEIESGRLIAKRIVDPEVKRDLFFIHSERRSLTKAEVALKAILFDMLGDEMRRYDQWAPIADRQASIEALQRRPRPVGRGWFAV</sequence>
<keyword evidence="4" id="KW-0010">Activator</keyword>
<dbReference type="FunFam" id="1.10.10.10:FF:000001">
    <property type="entry name" value="LysR family transcriptional regulator"/>
    <property type="match status" value="1"/>
</dbReference>
<dbReference type="PANTHER" id="PTHR30293">
    <property type="entry name" value="TRANSCRIPTIONAL REGULATORY PROTEIN NAC-RELATED"/>
    <property type="match status" value="1"/>
</dbReference>
<dbReference type="Gene3D" id="3.40.190.290">
    <property type="match status" value="1"/>
</dbReference>
<evidence type="ECO:0000256" key="2">
    <source>
        <dbReference type="ARBA" id="ARBA00023015"/>
    </source>
</evidence>
<dbReference type="SUPFAM" id="SSF46785">
    <property type="entry name" value="Winged helix' DNA-binding domain"/>
    <property type="match status" value="1"/>
</dbReference>
<evidence type="ECO:0000313" key="7">
    <source>
        <dbReference type="EMBL" id="TFF23110.1"/>
    </source>
</evidence>
<dbReference type="GO" id="GO:0003677">
    <property type="term" value="F:DNA binding"/>
    <property type="evidence" value="ECO:0007669"/>
    <property type="project" value="UniProtKB-KW"/>
</dbReference>
<keyword evidence="5" id="KW-0804">Transcription</keyword>
<organism evidence="7 8">
    <name type="scientific">Jiella endophytica</name>
    <dbReference type="NCBI Taxonomy" id="2558362"/>
    <lineage>
        <taxon>Bacteria</taxon>
        <taxon>Pseudomonadati</taxon>
        <taxon>Pseudomonadota</taxon>
        <taxon>Alphaproteobacteria</taxon>
        <taxon>Hyphomicrobiales</taxon>
        <taxon>Aurantimonadaceae</taxon>
        <taxon>Jiella</taxon>
    </lineage>
</organism>
<dbReference type="InterPro" id="IPR036388">
    <property type="entry name" value="WH-like_DNA-bd_sf"/>
</dbReference>
<evidence type="ECO:0000256" key="1">
    <source>
        <dbReference type="ARBA" id="ARBA00009437"/>
    </source>
</evidence>
<keyword evidence="3" id="KW-0238">DNA-binding</keyword>
<dbReference type="AlphaFoldDB" id="A0A4Y8RLL5"/>
<comment type="similarity">
    <text evidence="1">Belongs to the LysR transcriptional regulatory family.</text>
</comment>
<accession>A0A4Y8RLL5</accession>
<dbReference type="GO" id="GO:0003700">
    <property type="term" value="F:DNA-binding transcription factor activity"/>
    <property type="evidence" value="ECO:0007669"/>
    <property type="project" value="InterPro"/>
</dbReference>
<dbReference type="Gene3D" id="1.10.10.10">
    <property type="entry name" value="Winged helix-like DNA-binding domain superfamily/Winged helix DNA-binding domain"/>
    <property type="match status" value="1"/>
</dbReference>
<dbReference type="GO" id="GO:2000142">
    <property type="term" value="P:regulation of DNA-templated transcription initiation"/>
    <property type="evidence" value="ECO:0007669"/>
    <property type="project" value="TreeGrafter"/>
</dbReference>
<keyword evidence="2" id="KW-0805">Transcription regulation</keyword>
<keyword evidence="8" id="KW-1185">Reference proteome</keyword>
<gene>
    <name evidence="7" type="ORF">E3C22_11770</name>
</gene>
<reference evidence="7 8" key="1">
    <citation type="submission" date="2019-03" db="EMBL/GenBank/DDBJ databases">
        <title>Jiella endophytica sp. nov., a novel endophytic bacterium isolated from root of Ficus microcarpa Linn. f.</title>
        <authorList>
            <person name="Tuo L."/>
        </authorList>
    </citation>
    <scope>NUCLEOTIDE SEQUENCE [LARGE SCALE GENOMIC DNA]</scope>
    <source>
        <strain evidence="7 8">CBS5Q-3</strain>
    </source>
</reference>
<proteinExistence type="inferred from homology"/>
<comment type="caution">
    <text evidence="7">The sequence shown here is derived from an EMBL/GenBank/DDBJ whole genome shotgun (WGS) entry which is preliminary data.</text>
</comment>
<evidence type="ECO:0000256" key="4">
    <source>
        <dbReference type="ARBA" id="ARBA00023159"/>
    </source>
</evidence>
<name>A0A4Y8RLL5_9HYPH</name>
<evidence type="ECO:0000313" key="8">
    <source>
        <dbReference type="Proteomes" id="UP000298179"/>
    </source>
</evidence>
<dbReference type="PROSITE" id="PS50931">
    <property type="entry name" value="HTH_LYSR"/>
    <property type="match status" value="1"/>
</dbReference>
<dbReference type="Pfam" id="PF03466">
    <property type="entry name" value="LysR_substrate"/>
    <property type="match status" value="1"/>
</dbReference>
<dbReference type="InterPro" id="IPR036390">
    <property type="entry name" value="WH_DNA-bd_sf"/>
</dbReference>
<dbReference type="SUPFAM" id="SSF53850">
    <property type="entry name" value="Periplasmic binding protein-like II"/>
    <property type="match status" value="1"/>
</dbReference>
<evidence type="ECO:0000256" key="3">
    <source>
        <dbReference type="ARBA" id="ARBA00023125"/>
    </source>
</evidence>
<dbReference type="Pfam" id="PF00126">
    <property type="entry name" value="HTH_1"/>
    <property type="match status" value="1"/>
</dbReference>
<evidence type="ECO:0000259" key="6">
    <source>
        <dbReference type="PROSITE" id="PS50931"/>
    </source>
</evidence>
<protein>
    <submittedName>
        <fullName evidence="7">LysR family transcriptional regulator</fullName>
    </submittedName>
</protein>
<dbReference type="PANTHER" id="PTHR30293:SF0">
    <property type="entry name" value="NITROGEN ASSIMILATION REGULATORY PROTEIN NAC"/>
    <property type="match status" value="1"/>
</dbReference>
<dbReference type="Proteomes" id="UP000298179">
    <property type="component" value="Unassembled WGS sequence"/>
</dbReference>
<dbReference type="PRINTS" id="PR00039">
    <property type="entry name" value="HTHLYSR"/>
</dbReference>
<evidence type="ECO:0000256" key="5">
    <source>
        <dbReference type="ARBA" id="ARBA00023163"/>
    </source>
</evidence>
<dbReference type="EMBL" id="SOZD01000003">
    <property type="protein sequence ID" value="TFF23110.1"/>
    <property type="molecule type" value="Genomic_DNA"/>
</dbReference>
<dbReference type="InterPro" id="IPR000847">
    <property type="entry name" value="LysR_HTH_N"/>
</dbReference>
<dbReference type="InterPro" id="IPR005119">
    <property type="entry name" value="LysR_subst-bd"/>
</dbReference>
<feature type="domain" description="HTH lysR-type" evidence="6">
    <location>
        <begin position="43"/>
        <end position="100"/>
    </location>
</feature>
<dbReference type="OrthoDB" id="8479357at2"/>